<reference evidence="12 13" key="1">
    <citation type="submission" date="2018-11" db="EMBL/GenBank/DDBJ databases">
        <authorList>
            <person name="Kleinhagauer T."/>
            <person name="Glaeser S.P."/>
            <person name="Spergser J."/>
            <person name="Ruckert C."/>
            <person name="Kaempfer P."/>
            <person name="Busse H.-J."/>
        </authorList>
    </citation>
    <scope>NUCLEOTIDE SEQUENCE [LARGE SCALE GENOMIC DNA]</scope>
    <source>
        <strain evidence="12 13">200CH</strain>
    </source>
</reference>
<evidence type="ECO:0000256" key="5">
    <source>
        <dbReference type="ARBA" id="ARBA00023235"/>
    </source>
</evidence>
<accession>A0A3G6JFB2</accession>
<dbReference type="InterPro" id="IPR014017">
    <property type="entry name" value="DNA_helicase_UvrD-like_C"/>
</dbReference>
<keyword evidence="3 9" id="KW-0347">Helicase</keyword>
<dbReference type="SUPFAM" id="SSF52540">
    <property type="entry name" value="P-loop containing nucleoside triphosphate hydrolases"/>
    <property type="match status" value="1"/>
</dbReference>
<evidence type="ECO:0000256" key="10">
    <source>
        <dbReference type="SAM" id="MobiDB-lite"/>
    </source>
</evidence>
<comment type="catalytic activity">
    <reaction evidence="6">
        <text>Couples ATP hydrolysis with the unwinding of duplex DNA by translocating in the 3'-5' direction.</text>
        <dbReference type="EC" id="5.6.2.4"/>
    </reaction>
</comment>
<dbReference type="Pfam" id="PF13361">
    <property type="entry name" value="UvrD_C"/>
    <property type="match status" value="2"/>
</dbReference>
<dbReference type="Gene3D" id="3.40.50.300">
    <property type="entry name" value="P-loop containing nucleotide triphosphate hydrolases"/>
    <property type="match status" value="2"/>
</dbReference>
<dbReference type="InterPro" id="IPR000212">
    <property type="entry name" value="DNA_helicase_UvrD/REP"/>
</dbReference>
<proteinExistence type="predicted"/>
<organism evidence="12 13">
    <name type="scientific">Corynebacterium choanae</name>
    <dbReference type="NCBI Taxonomy" id="1862358"/>
    <lineage>
        <taxon>Bacteria</taxon>
        <taxon>Bacillati</taxon>
        <taxon>Actinomycetota</taxon>
        <taxon>Actinomycetes</taxon>
        <taxon>Mycobacteriales</taxon>
        <taxon>Corynebacteriaceae</taxon>
        <taxon>Corynebacterium</taxon>
    </lineage>
</organism>
<dbReference type="PANTHER" id="PTHR11070">
    <property type="entry name" value="UVRD / RECB / PCRA DNA HELICASE FAMILY MEMBER"/>
    <property type="match status" value="1"/>
</dbReference>
<keyword evidence="1 9" id="KW-0547">Nucleotide-binding</keyword>
<feature type="binding site" evidence="9">
    <location>
        <begin position="294"/>
        <end position="301"/>
    </location>
    <ligand>
        <name>ATP</name>
        <dbReference type="ChEBI" id="CHEBI:30616"/>
    </ligand>
</feature>
<name>A0A3G6JFB2_9CORY</name>
<dbReference type="GO" id="GO:0005524">
    <property type="term" value="F:ATP binding"/>
    <property type="evidence" value="ECO:0007669"/>
    <property type="project" value="UniProtKB-UniRule"/>
</dbReference>
<dbReference type="KEGG" id="ccho:CCHOA_11815"/>
<dbReference type="GO" id="GO:0043138">
    <property type="term" value="F:3'-5' DNA helicase activity"/>
    <property type="evidence" value="ECO:0007669"/>
    <property type="project" value="UniProtKB-EC"/>
</dbReference>
<dbReference type="InterPro" id="IPR014016">
    <property type="entry name" value="UvrD-like_ATP-bd"/>
</dbReference>
<dbReference type="PROSITE" id="PS51198">
    <property type="entry name" value="UVRD_HELICASE_ATP_BIND"/>
    <property type="match status" value="1"/>
</dbReference>
<evidence type="ECO:0000256" key="7">
    <source>
        <dbReference type="ARBA" id="ARBA00034808"/>
    </source>
</evidence>
<evidence type="ECO:0000259" key="11">
    <source>
        <dbReference type="PROSITE" id="PS51198"/>
    </source>
</evidence>
<evidence type="ECO:0000256" key="2">
    <source>
        <dbReference type="ARBA" id="ARBA00022801"/>
    </source>
</evidence>
<evidence type="ECO:0000256" key="4">
    <source>
        <dbReference type="ARBA" id="ARBA00022840"/>
    </source>
</evidence>
<dbReference type="Proteomes" id="UP000269019">
    <property type="component" value="Chromosome"/>
</dbReference>
<evidence type="ECO:0000256" key="6">
    <source>
        <dbReference type="ARBA" id="ARBA00034617"/>
    </source>
</evidence>
<evidence type="ECO:0000256" key="9">
    <source>
        <dbReference type="PROSITE-ProRule" id="PRU00560"/>
    </source>
</evidence>
<dbReference type="EMBL" id="CP033896">
    <property type="protein sequence ID" value="AZA14734.1"/>
    <property type="molecule type" value="Genomic_DNA"/>
</dbReference>
<dbReference type="Pfam" id="PF00580">
    <property type="entry name" value="UvrD-helicase"/>
    <property type="match status" value="1"/>
</dbReference>
<evidence type="ECO:0000256" key="3">
    <source>
        <dbReference type="ARBA" id="ARBA00022806"/>
    </source>
</evidence>
<keyword evidence="2 9" id="KW-0378">Hydrolase</keyword>
<feature type="region of interest" description="Disordered" evidence="10">
    <location>
        <begin position="119"/>
        <end position="143"/>
    </location>
</feature>
<dbReference type="PANTHER" id="PTHR11070:SF45">
    <property type="entry name" value="DNA 3'-5' HELICASE"/>
    <property type="match status" value="1"/>
</dbReference>
<feature type="domain" description="UvrD-like helicase ATP-binding" evidence="11">
    <location>
        <begin position="273"/>
        <end position="574"/>
    </location>
</feature>
<protein>
    <recommendedName>
        <fullName evidence="7">DNA 3'-5' helicase</fullName>
        <ecNumber evidence="7">5.6.2.4</ecNumber>
    </recommendedName>
</protein>
<evidence type="ECO:0000313" key="13">
    <source>
        <dbReference type="Proteomes" id="UP000269019"/>
    </source>
</evidence>
<keyword evidence="4 9" id="KW-0067">ATP-binding</keyword>
<gene>
    <name evidence="12" type="primary">helD2</name>
    <name evidence="12" type="ORF">CCHOA_11815</name>
</gene>
<comment type="catalytic activity">
    <reaction evidence="8">
        <text>ATP + H2O = ADP + phosphate + H(+)</text>
        <dbReference type="Rhea" id="RHEA:13065"/>
        <dbReference type="ChEBI" id="CHEBI:15377"/>
        <dbReference type="ChEBI" id="CHEBI:15378"/>
        <dbReference type="ChEBI" id="CHEBI:30616"/>
        <dbReference type="ChEBI" id="CHEBI:43474"/>
        <dbReference type="ChEBI" id="CHEBI:456216"/>
        <dbReference type="EC" id="5.6.2.4"/>
    </reaction>
</comment>
<dbReference type="EC" id="5.6.2.4" evidence="7"/>
<sequence length="759" mass="83711">MTTKVIISDQTFTPELRKRIGGWFTMLVRDPQHPSLHIAPLHNSRDPRIRTAPIDLHYRAVLLELRPQPGEVTYVLLAVKNHDDAIDYAKQVHLAPNPVSGHIEPFLTATPGWDNPVDQGWNTDASAGAASQPATSEALTDTDADYPADNFELTPWEILAESGITASLLATELGCSQAVIAALRTSVDEASLLAMIADAPSWQKDAVIGLLAGLTIDEIAAELHVDNSQFATDPTTDRGLVDRLQASNYYCEPDEHTLQAMLEHGSFAAWRLFLHPSQQHAVDCDHSGSARVVGGAGTGKTVVLLHRTNRLLHNPVAAQPPRVLLTSFTRPLAQQLKTQLNELNPHLPEANYPGLPGLAVSGIDATVSSFLRHAPAAEVNRCRSQLFGHSGDYRPTVMNDRTADQLWREAAAVYGADLPATKQHPLFLRAEFTEVLLHTDLNNQQDYLTTARIGRGTQLSKRERAIIFTITQEFLRRCGQLAALPFAAHAVLAAAILEARQEPLLDHIIVDEAQDFHAGHWRFIRAAVQPGPNDIFFAEDSHQRIYGNRLSLARFGIETRGQASHRLRHNYRTTKETLDFAAAILAEETFFDSTGFADTTLGYRSLRHGPHPQMLRAASKTDEQQAIVDKVRHWLSRNEPNTHIGILARTRDQISEIVATLADHGIDCVTKRSGKTPWDGQVSAHTMHHAKGMEFTHVLLADMSEDSMSKLGLYEGCPPAEQNESLQRERALLYVAASRARDELAITVVGEPTSLIPLD</sequence>
<dbReference type="AlphaFoldDB" id="A0A3G6JFB2"/>
<dbReference type="GO" id="GO:0000725">
    <property type="term" value="P:recombinational repair"/>
    <property type="evidence" value="ECO:0007669"/>
    <property type="project" value="TreeGrafter"/>
</dbReference>
<dbReference type="GO" id="GO:0003677">
    <property type="term" value="F:DNA binding"/>
    <property type="evidence" value="ECO:0007669"/>
    <property type="project" value="InterPro"/>
</dbReference>
<dbReference type="InterPro" id="IPR027417">
    <property type="entry name" value="P-loop_NTPase"/>
</dbReference>
<dbReference type="GO" id="GO:0016887">
    <property type="term" value="F:ATP hydrolysis activity"/>
    <property type="evidence" value="ECO:0007669"/>
    <property type="project" value="RHEA"/>
</dbReference>
<keyword evidence="5" id="KW-0413">Isomerase</keyword>
<keyword evidence="13" id="KW-1185">Reference proteome</keyword>
<evidence type="ECO:0000256" key="1">
    <source>
        <dbReference type="ARBA" id="ARBA00022741"/>
    </source>
</evidence>
<evidence type="ECO:0000313" key="12">
    <source>
        <dbReference type="EMBL" id="AZA14734.1"/>
    </source>
</evidence>
<evidence type="ECO:0000256" key="8">
    <source>
        <dbReference type="ARBA" id="ARBA00048988"/>
    </source>
</evidence>